<dbReference type="Proteomes" id="UP000192906">
    <property type="component" value="Unassembled WGS sequence"/>
</dbReference>
<dbReference type="EMBL" id="FWZU01000001">
    <property type="protein sequence ID" value="SME88046.1"/>
    <property type="molecule type" value="Genomic_DNA"/>
</dbReference>
<reference evidence="3" key="1">
    <citation type="submission" date="2017-04" db="EMBL/GenBank/DDBJ databases">
        <authorList>
            <person name="Varghese N."/>
            <person name="Submissions S."/>
        </authorList>
    </citation>
    <scope>NUCLEOTIDE SEQUENCE [LARGE SCALE GENOMIC DNA]</scope>
    <source>
        <strain evidence="3">K3S</strain>
    </source>
</reference>
<dbReference type="STRING" id="1519643.SAMN06295933_0106"/>
<evidence type="ECO:0000313" key="2">
    <source>
        <dbReference type="EMBL" id="SME88046.1"/>
    </source>
</evidence>
<dbReference type="AlphaFoldDB" id="A0A1X7C109"/>
<accession>A0A1X7C109</accession>
<protein>
    <submittedName>
        <fullName evidence="2">Uncharacterized protein</fullName>
    </submittedName>
</protein>
<feature type="chain" id="PRO_5011987552" evidence="1">
    <location>
        <begin position="22"/>
        <end position="116"/>
    </location>
</feature>
<gene>
    <name evidence="2" type="ORF">SAMN06295933_0106</name>
</gene>
<dbReference type="RefSeq" id="WP_085096777.1">
    <property type="nucleotide sequence ID" value="NZ_FWZU01000001.1"/>
</dbReference>
<organism evidence="2 3">
    <name type="scientific">Desulfovibrio gilichinskyi</name>
    <dbReference type="NCBI Taxonomy" id="1519643"/>
    <lineage>
        <taxon>Bacteria</taxon>
        <taxon>Pseudomonadati</taxon>
        <taxon>Thermodesulfobacteriota</taxon>
        <taxon>Desulfovibrionia</taxon>
        <taxon>Desulfovibrionales</taxon>
        <taxon>Desulfovibrionaceae</taxon>
        <taxon>Desulfovibrio</taxon>
    </lineage>
</organism>
<feature type="signal peptide" evidence="1">
    <location>
        <begin position="1"/>
        <end position="21"/>
    </location>
</feature>
<evidence type="ECO:0000313" key="3">
    <source>
        <dbReference type="Proteomes" id="UP000192906"/>
    </source>
</evidence>
<proteinExistence type="predicted"/>
<dbReference type="OrthoDB" id="5196645at2"/>
<keyword evidence="3" id="KW-1185">Reference proteome</keyword>
<evidence type="ECO:0000256" key="1">
    <source>
        <dbReference type="SAM" id="SignalP"/>
    </source>
</evidence>
<name>A0A1X7C109_9BACT</name>
<sequence>MNIRLILIFLVTLLCCNPVYAQLSPTISKVKLNTKQQTEVRFDRTAVEADQYLVAVNSKTKQEKQVQKNNALQVVKMSKSGICHDTSSQYYSRTKHYTPFNSLEDCLKAGGRLPKR</sequence>
<keyword evidence="1" id="KW-0732">Signal</keyword>